<reference evidence="2 3" key="1">
    <citation type="submission" date="2016-05" db="EMBL/GenBank/DDBJ databases">
        <title>Paenibacillus oryzae. sp. nov., isolated from the rice root.</title>
        <authorList>
            <person name="Zhang J."/>
            <person name="Zhang X."/>
        </authorList>
    </citation>
    <scope>NUCLEOTIDE SEQUENCE [LARGE SCALE GENOMIC DNA]</scope>
    <source>
        <strain evidence="2 3">1DrF-4</strain>
    </source>
</reference>
<protein>
    <recommendedName>
        <fullName evidence="1">Na+-translocating membrane potential-generating system MpsC domain-containing protein</fullName>
    </recommendedName>
</protein>
<name>A0A1A5YRF4_9BACL</name>
<comment type="caution">
    <text evidence="2">The sequence shown here is derived from an EMBL/GenBank/DDBJ whole genome shotgun (WGS) entry which is preliminary data.</text>
</comment>
<gene>
    <name evidence="2" type="ORF">A7K91_07885</name>
</gene>
<dbReference type="AlphaFoldDB" id="A0A1A5YRF4"/>
<evidence type="ECO:0000259" key="1">
    <source>
        <dbReference type="Pfam" id="PF10057"/>
    </source>
</evidence>
<dbReference type="Proteomes" id="UP000092024">
    <property type="component" value="Unassembled WGS sequence"/>
</dbReference>
<keyword evidence="3" id="KW-1185">Reference proteome</keyword>
<dbReference type="STRING" id="1844972.A7K91_07885"/>
<proteinExistence type="predicted"/>
<evidence type="ECO:0000313" key="3">
    <source>
        <dbReference type="Proteomes" id="UP000092024"/>
    </source>
</evidence>
<feature type="domain" description="Na+-translocating membrane potential-generating system MpsC" evidence="1">
    <location>
        <begin position="9"/>
        <end position="108"/>
    </location>
</feature>
<dbReference type="Pfam" id="PF10057">
    <property type="entry name" value="MpsC"/>
    <property type="match status" value="2"/>
</dbReference>
<organism evidence="2 3">
    <name type="scientific">Paenibacillus oryzae</name>
    <dbReference type="NCBI Taxonomy" id="1844972"/>
    <lineage>
        <taxon>Bacteria</taxon>
        <taxon>Bacillati</taxon>
        <taxon>Bacillota</taxon>
        <taxon>Bacilli</taxon>
        <taxon>Bacillales</taxon>
        <taxon>Paenibacillaceae</taxon>
        <taxon>Paenibacillus</taxon>
    </lineage>
</organism>
<dbReference type="InterPro" id="IPR018745">
    <property type="entry name" value="MpsC"/>
</dbReference>
<evidence type="ECO:0000313" key="2">
    <source>
        <dbReference type="EMBL" id="OBR68139.1"/>
    </source>
</evidence>
<sequence>MNMNENYFQNEIASHLGKMLRDAFGKGPQSIYVSVERPVIVVYLRNFLTPTEKILLNQGQTRTIEQTRDMVMSSLIPEIKAYLHPLTGMNDLEFYYDWELHNHSGILVGRQLEESAALEQWQDRFEGKEGLEREILRMSQRIQKKPEHIYSRIINKRTLVVVRSGGMIDLSKELIRLGDEDQLRQAVNHLEKMHLRDNRAIEQALDTKIMDVFVDWNMERDKSVIVFILNPK</sequence>
<accession>A0A1A5YRF4</accession>
<feature type="domain" description="Na+-translocating membrane potential-generating system MpsC" evidence="1">
    <location>
        <begin position="140"/>
        <end position="230"/>
    </location>
</feature>
<dbReference type="EMBL" id="LYPA01000029">
    <property type="protein sequence ID" value="OBR68139.1"/>
    <property type="molecule type" value="Genomic_DNA"/>
</dbReference>